<dbReference type="RefSeq" id="WP_176009885.1">
    <property type="nucleotide sequence ID" value="NZ_CP041372.2"/>
</dbReference>
<dbReference type="Proteomes" id="UP000318138">
    <property type="component" value="Chromosome"/>
</dbReference>
<reference evidence="2" key="1">
    <citation type="submission" date="2019-07" db="EMBL/GenBank/DDBJ databases">
        <title>Bacillus alkalisoli sp. nov. isolated from saline soil.</title>
        <authorList>
            <person name="Sun J.-Q."/>
            <person name="Xu L."/>
        </authorList>
    </citation>
    <scope>NUCLEOTIDE SEQUENCE [LARGE SCALE GENOMIC DNA]</scope>
    <source>
        <strain evidence="2">M4U3P1</strain>
    </source>
</reference>
<evidence type="ECO:0000313" key="2">
    <source>
        <dbReference type="Proteomes" id="UP000318138"/>
    </source>
</evidence>
<name>A0A859FGW3_9BACI</name>
<accession>A0A859FGW3</accession>
<evidence type="ECO:0000313" key="1">
    <source>
        <dbReference type="EMBL" id="QKS71902.1"/>
    </source>
</evidence>
<gene>
    <name evidence="1" type="ORF">FLK61_35125</name>
</gene>
<proteinExistence type="predicted"/>
<dbReference type="AlphaFoldDB" id="A0A859FGW3"/>
<sequence length="51" mass="5999">MYTQYGKLFHLSQQNIDDVDMDFFFDQLAVMEKESLAEETEKARSIEAMGF</sequence>
<dbReference type="EMBL" id="CP041372">
    <property type="protein sequence ID" value="QKS71902.1"/>
    <property type="molecule type" value="Genomic_DNA"/>
</dbReference>
<protein>
    <submittedName>
        <fullName evidence="1">Uncharacterized protein</fullName>
    </submittedName>
</protein>
<keyword evidence="2" id="KW-1185">Reference proteome</keyword>
<dbReference type="KEGG" id="psua:FLK61_35125"/>
<organism evidence="1 2">
    <name type="scientific">Paenalkalicoccus suaedae</name>
    <dbReference type="NCBI Taxonomy" id="2592382"/>
    <lineage>
        <taxon>Bacteria</taxon>
        <taxon>Bacillati</taxon>
        <taxon>Bacillota</taxon>
        <taxon>Bacilli</taxon>
        <taxon>Bacillales</taxon>
        <taxon>Bacillaceae</taxon>
        <taxon>Paenalkalicoccus</taxon>
    </lineage>
</organism>